<reference evidence="2 3" key="1">
    <citation type="journal article" date="2019" name="Sci. Rep.">
        <title>Orb-weaving spider Araneus ventricosus genome elucidates the spidroin gene catalogue.</title>
        <authorList>
            <person name="Kono N."/>
            <person name="Nakamura H."/>
            <person name="Ohtoshi R."/>
            <person name="Moran D.A.P."/>
            <person name="Shinohara A."/>
            <person name="Yoshida Y."/>
            <person name="Fujiwara M."/>
            <person name="Mori M."/>
            <person name="Tomita M."/>
            <person name="Arakawa K."/>
        </authorList>
    </citation>
    <scope>NUCLEOTIDE SEQUENCE [LARGE SCALE GENOMIC DNA]</scope>
</reference>
<dbReference type="Pfam" id="PF00078">
    <property type="entry name" value="RVT_1"/>
    <property type="match status" value="1"/>
</dbReference>
<dbReference type="AlphaFoldDB" id="A0A4Y2R422"/>
<dbReference type="PROSITE" id="PS50878">
    <property type="entry name" value="RT_POL"/>
    <property type="match status" value="1"/>
</dbReference>
<gene>
    <name evidence="2" type="ORF">AVEN_148565_1</name>
</gene>
<dbReference type="EMBL" id="BGPR01015668">
    <property type="protein sequence ID" value="GBN70170.1"/>
    <property type="molecule type" value="Genomic_DNA"/>
</dbReference>
<dbReference type="InterPro" id="IPR000477">
    <property type="entry name" value="RT_dom"/>
</dbReference>
<feature type="domain" description="Reverse transcriptase" evidence="1">
    <location>
        <begin position="1"/>
        <end position="140"/>
    </location>
</feature>
<name>A0A4Y2R422_ARAVE</name>
<evidence type="ECO:0000259" key="1">
    <source>
        <dbReference type="PROSITE" id="PS50878"/>
    </source>
</evidence>
<evidence type="ECO:0000313" key="3">
    <source>
        <dbReference type="Proteomes" id="UP000499080"/>
    </source>
</evidence>
<proteinExistence type="predicted"/>
<comment type="caution">
    <text evidence="2">The sequence shown here is derived from an EMBL/GenBank/DDBJ whole genome shotgun (WGS) entry which is preliminary data.</text>
</comment>
<evidence type="ECO:0000313" key="2">
    <source>
        <dbReference type="EMBL" id="GBN70170.1"/>
    </source>
</evidence>
<dbReference type="OrthoDB" id="6437148at2759"/>
<sequence>MLMSLDASACTVNINRLFHSLLQNRKVTLLTPQGRATKDQKQGWPQGSCSGPSLWNLVSNEILNHVWPDNVHIQAFADDFVLVIEADTNLVSKSNIQNKEETFFDSKAIPTPYIGSLSQHPNGSVTNYTRHPTPTHAITFRSQVYINLSPKNPSSSIITDTQPQDLEIKATGWSTHSSEHLKPNQISFEDGEAYIARKDIKIFSQMARKTNAELELPSASRPMTSGPTSGLLNSTTTTLYFKLNSLHFMKH</sequence>
<keyword evidence="3" id="KW-1185">Reference proteome</keyword>
<accession>A0A4Y2R422</accession>
<protein>
    <recommendedName>
        <fullName evidence="1">Reverse transcriptase domain-containing protein</fullName>
    </recommendedName>
</protein>
<organism evidence="2 3">
    <name type="scientific">Araneus ventricosus</name>
    <name type="common">Orbweaver spider</name>
    <name type="synonym">Epeira ventricosa</name>
    <dbReference type="NCBI Taxonomy" id="182803"/>
    <lineage>
        <taxon>Eukaryota</taxon>
        <taxon>Metazoa</taxon>
        <taxon>Ecdysozoa</taxon>
        <taxon>Arthropoda</taxon>
        <taxon>Chelicerata</taxon>
        <taxon>Arachnida</taxon>
        <taxon>Araneae</taxon>
        <taxon>Araneomorphae</taxon>
        <taxon>Entelegynae</taxon>
        <taxon>Araneoidea</taxon>
        <taxon>Araneidae</taxon>
        <taxon>Araneus</taxon>
    </lineage>
</organism>
<dbReference type="Proteomes" id="UP000499080">
    <property type="component" value="Unassembled WGS sequence"/>
</dbReference>